<evidence type="ECO:0000313" key="8">
    <source>
        <dbReference type="EMBL" id="KUJ19475.1"/>
    </source>
</evidence>
<dbReference type="InterPro" id="IPR052337">
    <property type="entry name" value="SAT4-like"/>
</dbReference>
<proteinExistence type="inferred from homology"/>
<comment type="subcellular location">
    <subcellularLocation>
        <location evidence="1">Membrane</location>
        <topology evidence="1">Multi-pass membrane protein</topology>
    </subcellularLocation>
</comment>
<accession>A0A194XGZ5</accession>
<dbReference type="OrthoDB" id="5417887at2759"/>
<feature type="transmembrane region" description="Helical" evidence="6">
    <location>
        <begin position="240"/>
        <end position="262"/>
    </location>
</feature>
<dbReference type="InParanoid" id="A0A194XGZ5"/>
<feature type="transmembrane region" description="Helical" evidence="6">
    <location>
        <begin position="167"/>
        <end position="184"/>
    </location>
</feature>
<keyword evidence="4 6" id="KW-0472">Membrane</keyword>
<sequence length="353" mass="40367">MTYISPAEEVAAGLWTLFAGTTVFLGLRIYCKFVRRAGLWYDDQTLILSWLVLMSTDILISIEFATGYVTGHWDDRMHILINTSSCGTLVGQALSKIALGITLLRMADRKQAAILWFCVGSMNVYMLVKVFFQWAKYCGKDDYQNWYRLQGPCVGYVFEERLKVGGNIYNIVMDFVFAMFPWWITWKLDMRRIEKIALCGAMSLGMLVAVSSAVRTAWVSRPIMHVHDEHYIWRNGMSNIWFSAEVAFTIIVQCIPILRPFLREIRTTITSKHLSEDAKASTWTQSSDPEVIALSDIPETRKESVSSIVITEPVVPEDWRISGSDVLSPHSVSWVEFDDEHEEKGLRPPPRRS</sequence>
<dbReference type="PANTHER" id="PTHR33048:SF147">
    <property type="entry name" value="INTEGRAL MEMBRANE PROTEIN"/>
    <property type="match status" value="1"/>
</dbReference>
<dbReference type="Proteomes" id="UP000070700">
    <property type="component" value="Unassembled WGS sequence"/>
</dbReference>
<feature type="transmembrane region" description="Helical" evidence="6">
    <location>
        <begin position="46"/>
        <end position="69"/>
    </location>
</feature>
<feature type="transmembrane region" description="Helical" evidence="6">
    <location>
        <begin position="12"/>
        <end position="34"/>
    </location>
</feature>
<evidence type="ECO:0000256" key="4">
    <source>
        <dbReference type="ARBA" id="ARBA00023136"/>
    </source>
</evidence>
<dbReference type="AlphaFoldDB" id="A0A194XGZ5"/>
<dbReference type="InterPro" id="IPR049326">
    <property type="entry name" value="Rhodopsin_dom_fungi"/>
</dbReference>
<evidence type="ECO:0000259" key="7">
    <source>
        <dbReference type="Pfam" id="PF20684"/>
    </source>
</evidence>
<name>A0A194XGZ5_MOLSC</name>
<reference evidence="8 9" key="1">
    <citation type="submission" date="2015-10" db="EMBL/GenBank/DDBJ databases">
        <title>Full genome of DAOMC 229536 Phialocephala scopiformis, a fungal endophyte of spruce producing the potent anti-insectan compound rugulosin.</title>
        <authorList>
            <consortium name="DOE Joint Genome Institute"/>
            <person name="Walker A.K."/>
            <person name="Frasz S.L."/>
            <person name="Seifert K.A."/>
            <person name="Miller J.D."/>
            <person name="Mondo S.J."/>
            <person name="Labutti K."/>
            <person name="Lipzen A."/>
            <person name="Dockter R."/>
            <person name="Kennedy M."/>
            <person name="Grigoriev I.V."/>
            <person name="Spatafora J.W."/>
        </authorList>
    </citation>
    <scope>NUCLEOTIDE SEQUENCE [LARGE SCALE GENOMIC DNA]</scope>
    <source>
        <strain evidence="8 9">CBS 120377</strain>
    </source>
</reference>
<dbReference type="GO" id="GO:0016020">
    <property type="term" value="C:membrane"/>
    <property type="evidence" value="ECO:0007669"/>
    <property type="project" value="UniProtKB-SubCell"/>
</dbReference>
<dbReference type="EMBL" id="KQ947411">
    <property type="protein sequence ID" value="KUJ19475.1"/>
    <property type="molecule type" value="Genomic_DNA"/>
</dbReference>
<feature type="transmembrane region" description="Helical" evidence="6">
    <location>
        <begin position="89"/>
        <end position="107"/>
    </location>
</feature>
<protein>
    <recommendedName>
        <fullName evidence="7">Rhodopsin domain-containing protein</fullName>
    </recommendedName>
</protein>
<keyword evidence="9" id="KW-1185">Reference proteome</keyword>
<dbReference type="RefSeq" id="XP_018073830.1">
    <property type="nucleotide sequence ID" value="XM_018221952.1"/>
</dbReference>
<organism evidence="8 9">
    <name type="scientific">Mollisia scopiformis</name>
    <name type="common">Conifer needle endophyte fungus</name>
    <name type="synonym">Phialocephala scopiformis</name>
    <dbReference type="NCBI Taxonomy" id="149040"/>
    <lineage>
        <taxon>Eukaryota</taxon>
        <taxon>Fungi</taxon>
        <taxon>Dikarya</taxon>
        <taxon>Ascomycota</taxon>
        <taxon>Pezizomycotina</taxon>
        <taxon>Leotiomycetes</taxon>
        <taxon>Helotiales</taxon>
        <taxon>Mollisiaceae</taxon>
        <taxon>Mollisia</taxon>
    </lineage>
</organism>
<dbReference type="GeneID" id="28831678"/>
<keyword evidence="3 6" id="KW-1133">Transmembrane helix</keyword>
<feature type="domain" description="Rhodopsin" evidence="7">
    <location>
        <begin position="27"/>
        <end position="263"/>
    </location>
</feature>
<feature type="transmembrane region" description="Helical" evidence="6">
    <location>
        <begin position="114"/>
        <end position="135"/>
    </location>
</feature>
<keyword evidence="2 6" id="KW-0812">Transmembrane</keyword>
<dbReference type="PANTHER" id="PTHR33048">
    <property type="entry name" value="PTH11-LIKE INTEGRAL MEMBRANE PROTEIN (AFU_ORTHOLOGUE AFUA_5G11245)"/>
    <property type="match status" value="1"/>
</dbReference>
<dbReference type="Pfam" id="PF20684">
    <property type="entry name" value="Fung_rhodopsin"/>
    <property type="match status" value="1"/>
</dbReference>
<comment type="similarity">
    <text evidence="5">Belongs to the SAT4 family.</text>
</comment>
<evidence type="ECO:0000256" key="3">
    <source>
        <dbReference type="ARBA" id="ARBA00022989"/>
    </source>
</evidence>
<evidence type="ECO:0000256" key="2">
    <source>
        <dbReference type="ARBA" id="ARBA00022692"/>
    </source>
</evidence>
<gene>
    <name evidence="8" type="ORF">LY89DRAFT_773934</name>
</gene>
<dbReference type="KEGG" id="psco:LY89DRAFT_773934"/>
<evidence type="ECO:0000256" key="5">
    <source>
        <dbReference type="ARBA" id="ARBA00038359"/>
    </source>
</evidence>
<evidence type="ECO:0000256" key="1">
    <source>
        <dbReference type="ARBA" id="ARBA00004141"/>
    </source>
</evidence>
<evidence type="ECO:0000256" key="6">
    <source>
        <dbReference type="SAM" id="Phobius"/>
    </source>
</evidence>
<evidence type="ECO:0000313" key="9">
    <source>
        <dbReference type="Proteomes" id="UP000070700"/>
    </source>
</evidence>
<feature type="transmembrane region" description="Helical" evidence="6">
    <location>
        <begin position="196"/>
        <end position="220"/>
    </location>
</feature>